<comment type="caution">
    <text evidence="9">Lacks conserved residue(s) required for the propagation of feature annotation.</text>
</comment>
<dbReference type="GO" id="GO:0009306">
    <property type="term" value="P:protein secretion"/>
    <property type="evidence" value="ECO:0007669"/>
    <property type="project" value="UniProtKB-UniRule"/>
</dbReference>
<comment type="subcellular location">
    <subcellularLocation>
        <location evidence="9">Cell membrane</location>
        <topology evidence="9">Multi-pass membrane protein</topology>
    </subcellularLocation>
    <subcellularLocation>
        <location evidence="1">Membrane</location>
        <topology evidence="1">Multi-pass membrane protein</topology>
    </subcellularLocation>
</comment>
<proteinExistence type="inferred from homology"/>
<evidence type="ECO:0000256" key="7">
    <source>
        <dbReference type="ARBA" id="ARBA00023010"/>
    </source>
</evidence>
<protein>
    <recommendedName>
        <fullName evidence="9">Protein-export membrane protein SecG</fullName>
    </recommendedName>
</protein>
<keyword evidence="7 9" id="KW-0811">Translocation</keyword>
<evidence type="ECO:0000256" key="6">
    <source>
        <dbReference type="ARBA" id="ARBA00022989"/>
    </source>
</evidence>
<keyword evidence="9" id="KW-1003">Cell membrane</keyword>
<name>A0A1G1WY67_9BACT</name>
<evidence type="ECO:0000256" key="8">
    <source>
        <dbReference type="ARBA" id="ARBA00023136"/>
    </source>
</evidence>
<dbReference type="AlphaFoldDB" id="A0A1G1WY67"/>
<keyword evidence="4 9" id="KW-0812">Transmembrane</keyword>
<dbReference type="EMBL" id="MHDA01000009">
    <property type="protein sequence ID" value="OGY32706.1"/>
    <property type="molecule type" value="Genomic_DNA"/>
</dbReference>
<dbReference type="PRINTS" id="PR01651">
    <property type="entry name" value="SECGEXPORT"/>
</dbReference>
<evidence type="ECO:0000256" key="9">
    <source>
        <dbReference type="RuleBase" id="RU365087"/>
    </source>
</evidence>
<organism evidence="10 11">
    <name type="scientific">Candidatus Woykebacteria bacterium RIFCSPLOWO2_01_FULL_41_12</name>
    <dbReference type="NCBI Taxonomy" id="1802604"/>
    <lineage>
        <taxon>Bacteria</taxon>
        <taxon>Candidatus Woykeibacteriota</taxon>
    </lineage>
</organism>
<gene>
    <name evidence="10" type="ORF">A3A57_02495</name>
</gene>
<keyword evidence="3 9" id="KW-0813">Transport</keyword>
<keyword evidence="5 9" id="KW-0653">Protein transport</keyword>
<evidence type="ECO:0000256" key="4">
    <source>
        <dbReference type="ARBA" id="ARBA00022692"/>
    </source>
</evidence>
<accession>A0A1G1WY67</accession>
<evidence type="ECO:0000256" key="1">
    <source>
        <dbReference type="ARBA" id="ARBA00004141"/>
    </source>
</evidence>
<dbReference type="InterPro" id="IPR004692">
    <property type="entry name" value="SecG"/>
</dbReference>
<feature type="transmembrane region" description="Helical" evidence="9">
    <location>
        <begin position="50"/>
        <end position="71"/>
    </location>
</feature>
<sequence>MKDVLLVFLIIIGASLITLILLQQKGSGVGAAFGGGGEVYRSQRGIEKIFHYLTVFFAFIYAVVSLILIFVK</sequence>
<comment type="function">
    <text evidence="9">Involved in protein export. Participates in an early event of protein translocation.</text>
</comment>
<evidence type="ECO:0000256" key="2">
    <source>
        <dbReference type="ARBA" id="ARBA00008445"/>
    </source>
</evidence>
<keyword evidence="6 9" id="KW-1133">Transmembrane helix</keyword>
<evidence type="ECO:0000313" key="10">
    <source>
        <dbReference type="EMBL" id="OGY32706.1"/>
    </source>
</evidence>
<evidence type="ECO:0000256" key="3">
    <source>
        <dbReference type="ARBA" id="ARBA00022448"/>
    </source>
</evidence>
<comment type="similarity">
    <text evidence="2 9">Belongs to the SecG family.</text>
</comment>
<dbReference type="GO" id="GO:0005886">
    <property type="term" value="C:plasma membrane"/>
    <property type="evidence" value="ECO:0007669"/>
    <property type="project" value="UniProtKB-SubCell"/>
</dbReference>
<dbReference type="Pfam" id="PF03840">
    <property type="entry name" value="SecG"/>
    <property type="match status" value="1"/>
</dbReference>
<keyword evidence="8 9" id="KW-0472">Membrane</keyword>
<dbReference type="Proteomes" id="UP000179279">
    <property type="component" value="Unassembled WGS sequence"/>
</dbReference>
<comment type="caution">
    <text evidence="10">The sequence shown here is derived from an EMBL/GenBank/DDBJ whole genome shotgun (WGS) entry which is preliminary data.</text>
</comment>
<evidence type="ECO:0000256" key="5">
    <source>
        <dbReference type="ARBA" id="ARBA00022927"/>
    </source>
</evidence>
<dbReference type="GO" id="GO:0015450">
    <property type="term" value="F:protein-transporting ATPase activity"/>
    <property type="evidence" value="ECO:0007669"/>
    <property type="project" value="UniProtKB-UniRule"/>
</dbReference>
<evidence type="ECO:0000313" key="11">
    <source>
        <dbReference type="Proteomes" id="UP000179279"/>
    </source>
</evidence>
<dbReference type="NCBIfam" id="TIGR00810">
    <property type="entry name" value="secG"/>
    <property type="match status" value="1"/>
</dbReference>
<reference evidence="10 11" key="1">
    <citation type="journal article" date="2016" name="Nat. Commun.">
        <title>Thousands of microbial genomes shed light on interconnected biogeochemical processes in an aquifer system.</title>
        <authorList>
            <person name="Anantharaman K."/>
            <person name="Brown C.T."/>
            <person name="Hug L.A."/>
            <person name="Sharon I."/>
            <person name="Castelle C.J."/>
            <person name="Probst A.J."/>
            <person name="Thomas B.C."/>
            <person name="Singh A."/>
            <person name="Wilkins M.J."/>
            <person name="Karaoz U."/>
            <person name="Brodie E.L."/>
            <person name="Williams K.H."/>
            <person name="Hubbard S.S."/>
            <person name="Banfield J.F."/>
        </authorList>
    </citation>
    <scope>NUCLEOTIDE SEQUENCE [LARGE SCALE GENOMIC DNA]</scope>
</reference>